<keyword evidence="2" id="KW-1185">Reference proteome</keyword>
<dbReference type="EMBL" id="CP002748">
    <property type="protein sequence ID" value="AEL19074.1"/>
    <property type="molecule type" value="Genomic_DNA"/>
</dbReference>
<dbReference type="HOGENOM" id="CLU_2551557_0_0_12"/>
<evidence type="ECO:0000313" key="2">
    <source>
        <dbReference type="Proteomes" id="UP000001634"/>
    </source>
</evidence>
<dbReference type="AlphaFoldDB" id="G0AMZ8"/>
<reference key="1">
    <citation type="submission" date="2011-06" db="EMBL/GenBank/DDBJ databases">
        <authorList>
            <person name="Mongodin E.F."/>
            <person name="Casjens S.R."/>
            <person name="Fraser-Liggett C.M."/>
            <person name="Qiu W.-G."/>
            <person name="Dunn J.J."/>
            <person name="Luft B.J."/>
            <person name="Schutzer S.E."/>
        </authorList>
    </citation>
    <scope>NUCLEOTIDE SEQUENCE</scope>
    <source>
        <strain>DN127</strain>
    </source>
</reference>
<evidence type="ECO:0000313" key="1">
    <source>
        <dbReference type="EMBL" id="AEL19074.1"/>
    </source>
</evidence>
<geneLocation type="plasmid" evidence="1 2">
    <name>cp32-11</name>
</geneLocation>
<organism evidence="1 2">
    <name type="scientific">Borrelia bissettiae (strain DSM 17990 / CIP 109136 / DN127)</name>
    <name type="common">Borreliella bissettiae</name>
    <dbReference type="NCBI Taxonomy" id="521010"/>
    <lineage>
        <taxon>Bacteria</taxon>
        <taxon>Pseudomonadati</taxon>
        <taxon>Spirochaetota</taxon>
        <taxon>Spirochaetia</taxon>
        <taxon>Spirochaetales</taxon>
        <taxon>Borreliaceae</taxon>
        <taxon>Borreliella</taxon>
    </lineage>
</organism>
<dbReference type="InterPro" id="IPR009618">
    <property type="entry name" value="Erp"/>
</dbReference>
<keyword evidence="1" id="KW-0614">Plasmid</keyword>
<accession>G0AMZ8</accession>
<sequence>MGSVYDDFTNGNNSIRKTWGDLEEEVSAELGKLLKELSDTRSELRTKLNEGNKAYFADSKEEPSLKENVNISEIKEDLEKLK</sequence>
<gene>
    <name evidence="1" type="ordered locus">BbiDN127_W0041</name>
</gene>
<protein>
    <submittedName>
        <fullName evidence="1">Erp C family protein</fullName>
    </submittedName>
</protein>
<dbReference type="Proteomes" id="UP000001634">
    <property type="component" value="Plasmid cp32-11"/>
</dbReference>
<dbReference type="Pfam" id="PF06780">
    <property type="entry name" value="Erp_C"/>
    <property type="match status" value="1"/>
</dbReference>
<proteinExistence type="predicted"/>
<reference evidence="1 2" key="2">
    <citation type="journal article" date="2012" name="J. Bacteriol.">
        <title>Whole-Genome Sequences of Borrelia bissettii, Borrelia valaisiana, and Borrelia spielmanii.</title>
        <authorList>
            <person name="Schutzer S.E."/>
            <person name="Fraser-Liggett C.M."/>
            <person name="Qiu W.G."/>
            <person name="Kraiczy P."/>
            <person name="Mongodin E.F."/>
            <person name="Dunn J.J."/>
            <person name="Luft B.J."/>
            <person name="Casjens S.R."/>
        </authorList>
    </citation>
    <scope>NUCLEOTIDE SEQUENCE [LARGE SCALE GENOMIC DNA]</scope>
    <source>
        <strain evidence="1 2">DN127</strain>
    </source>
</reference>
<dbReference type="KEGG" id="bbs:BbiDN127_W0041"/>
<name>G0AMZ8_BORBD</name>